<gene>
    <name evidence="1" type="ORF">L6452_20823</name>
</gene>
<reference evidence="1 2" key="2">
    <citation type="journal article" date="2022" name="Mol. Ecol. Resour.">
        <title>The genomes of chicory, endive, great burdock and yacon provide insights into Asteraceae paleo-polyploidization history and plant inulin production.</title>
        <authorList>
            <person name="Fan W."/>
            <person name="Wang S."/>
            <person name="Wang H."/>
            <person name="Wang A."/>
            <person name="Jiang F."/>
            <person name="Liu H."/>
            <person name="Zhao H."/>
            <person name="Xu D."/>
            <person name="Zhang Y."/>
        </authorList>
    </citation>
    <scope>NUCLEOTIDE SEQUENCE [LARGE SCALE GENOMIC DNA]</scope>
    <source>
        <strain evidence="2">cv. Niubang</strain>
    </source>
</reference>
<keyword evidence="2" id="KW-1185">Reference proteome</keyword>
<dbReference type="Proteomes" id="UP001055879">
    <property type="component" value="Linkage Group LG06"/>
</dbReference>
<evidence type="ECO:0000313" key="1">
    <source>
        <dbReference type="EMBL" id="KAI3719917.1"/>
    </source>
</evidence>
<comment type="caution">
    <text evidence="1">The sequence shown here is derived from an EMBL/GenBank/DDBJ whole genome shotgun (WGS) entry which is preliminary data.</text>
</comment>
<sequence>MNIKFYFIIDVNLSIKHYLTPNPVLPSTRALTRVIDVSEVIIEHIEASFSNSSRMDVKDIKVYHLDTMNILPSNIIQTMLTLLPMRDAFRTSILSRNWRYHCAHIPKLQFDDELFKGSGYNQLSINCKLTHVIYPILLLHRGPILEFSLCISQLSSCYQIDQIILYLSKNSTVKDFTLCIGVGDNHKLLPSFFMLQQLTCLKLQNCAFQPPSTFCGFSRLTSLYFHNVGITCKVLLRFIVNCPLIKSFSLIGDEKHLLGCWNSGFVELFECLPLIEHLHMSSYPVQCFATGDMPQKLPTLLDRLRVLNLSGLCFAREVELRSALLLVTSSPNIQKIIMKMYYNPNVAVSQTAMNLLDLHDYSNVILDHLREMEITNISNMKPEMDFVKLILAKSPMLKKVGMVIDNQVAVSSEVKMLRDLLQYQRASTKAEIVFTRP</sequence>
<proteinExistence type="predicted"/>
<evidence type="ECO:0000313" key="2">
    <source>
        <dbReference type="Proteomes" id="UP001055879"/>
    </source>
</evidence>
<reference evidence="2" key="1">
    <citation type="journal article" date="2022" name="Mol. Ecol. Resour.">
        <title>The genomes of chicory, endive, great burdock and yacon provide insights into Asteraceae palaeo-polyploidization history and plant inulin production.</title>
        <authorList>
            <person name="Fan W."/>
            <person name="Wang S."/>
            <person name="Wang H."/>
            <person name="Wang A."/>
            <person name="Jiang F."/>
            <person name="Liu H."/>
            <person name="Zhao H."/>
            <person name="Xu D."/>
            <person name="Zhang Y."/>
        </authorList>
    </citation>
    <scope>NUCLEOTIDE SEQUENCE [LARGE SCALE GENOMIC DNA]</scope>
    <source>
        <strain evidence="2">cv. Niubang</strain>
    </source>
</reference>
<name>A0ACB9BBP1_ARCLA</name>
<protein>
    <submittedName>
        <fullName evidence="1">Uncharacterized protein</fullName>
    </submittedName>
</protein>
<accession>A0ACB9BBP1</accession>
<organism evidence="1 2">
    <name type="scientific">Arctium lappa</name>
    <name type="common">Greater burdock</name>
    <name type="synonym">Lappa major</name>
    <dbReference type="NCBI Taxonomy" id="4217"/>
    <lineage>
        <taxon>Eukaryota</taxon>
        <taxon>Viridiplantae</taxon>
        <taxon>Streptophyta</taxon>
        <taxon>Embryophyta</taxon>
        <taxon>Tracheophyta</taxon>
        <taxon>Spermatophyta</taxon>
        <taxon>Magnoliopsida</taxon>
        <taxon>eudicotyledons</taxon>
        <taxon>Gunneridae</taxon>
        <taxon>Pentapetalae</taxon>
        <taxon>asterids</taxon>
        <taxon>campanulids</taxon>
        <taxon>Asterales</taxon>
        <taxon>Asteraceae</taxon>
        <taxon>Carduoideae</taxon>
        <taxon>Cardueae</taxon>
        <taxon>Arctiinae</taxon>
        <taxon>Arctium</taxon>
    </lineage>
</organism>
<dbReference type="EMBL" id="CM042052">
    <property type="protein sequence ID" value="KAI3719917.1"/>
    <property type="molecule type" value="Genomic_DNA"/>
</dbReference>